<protein>
    <recommendedName>
        <fullName evidence="4">HTH psq-type domain-containing protein</fullName>
    </recommendedName>
</protein>
<evidence type="ECO:0000313" key="6">
    <source>
        <dbReference type="Proteomes" id="UP001431783"/>
    </source>
</evidence>
<dbReference type="GO" id="GO:0003677">
    <property type="term" value="F:DNA binding"/>
    <property type="evidence" value="ECO:0007669"/>
    <property type="project" value="UniProtKB-UniRule"/>
</dbReference>
<dbReference type="SUPFAM" id="SSF46689">
    <property type="entry name" value="Homeodomain-like"/>
    <property type="match status" value="1"/>
</dbReference>
<comment type="subcellular location">
    <subcellularLocation>
        <location evidence="1 2">Nucleus</location>
    </subcellularLocation>
</comment>
<evidence type="ECO:0000259" key="4">
    <source>
        <dbReference type="PROSITE" id="PS50960"/>
    </source>
</evidence>
<gene>
    <name evidence="5" type="ORF">WA026_014731</name>
</gene>
<keyword evidence="2" id="KW-0238">DNA-binding</keyword>
<dbReference type="Proteomes" id="UP001431783">
    <property type="component" value="Unassembled WGS sequence"/>
</dbReference>
<feature type="DNA-binding region" description="H-T-H motif" evidence="2">
    <location>
        <begin position="72"/>
        <end position="92"/>
    </location>
</feature>
<organism evidence="5 6">
    <name type="scientific">Henosepilachna vigintioctopunctata</name>
    <dbReference type="NCBI Taxonomy" id="420089"/>
    <lineage>
        <taxon>Eukaryota</taxon>
        <taxon>Metazoa</taxon>
        <taxon>Ecdysozoa</taxon>
        <taxon>Arthropoda</taxon>
        <taxon>Hexapoda</taxon>
        <taxon>Insecta</taxon>
        <taxon>Pterygota</taxon>
        <taxon>Neoptera</taxon>
        <taxon>Endopterygota</taxon>
        <taxon>Coleoptera</taxon>
        <taxon>Polyphaga</taxon>
        <taxon>Cucujiformia</taxon>
        <taxon>Coccinelloidea</taxon>
        <taxon>Coccinellidae</taxon>
        <taxon>Epilachninae</taxon>
        <taxon>Epilachnini</taxon>
        <taxon>Henosepilachna</taxon>
    </lineage>
</organism>
<evidence type="ECO:0000313" key="5">
    <source>
        <dbReference type="EMBL" id="KAK9891494.1"/>
    </source>
</evidence>
<dbReference type="InterPro" id="IPR007889">
    <property type="entry name" value="HTH_Psq"/>
</dbReference>
<dbReference type="Pfam" id="PF05225">
    <property type="entry name" value="HTH_psq"/>
    <property type="match status" value="1"/>
</dbReference>
<dbReference type="Gene3D" id="1.10.10.60">
    <property type="entry name" value="Homeodomain-like"/>
    <property type="match status" value="1"/>
</dbReference>
<feature type="region of interest" description="Disordered" evidence="3">
    <location>
        <begin position="102"/>
        <end position="144"/>
    </location>
</feature>
<dbReference type="PROSITE" id="PS50960">
    <property type="entry name" value="HTH_PSQ"/>
    <property type="match status" value="1"/>
</dbReference>
<evidence type="ECO:0000256" key="3">
    <source>
        <dbReference type="SAM" id="MobiDB-lite"/>
    </source>
</evidence>
<reference evidence="5 6" key="1">
    <citation type="submission" date="2023-03" db="EMBL/GenBank/DDBJ databases">
        <title>Genome insight into feeding habits of ladybird beetles.</title>
        <authorList>
            <person name="Li H.-S."/>
            <person name="Huang Y.-H."/>
            <person name="Pang H."/>
        </authorList>
    </citation>
    <scope>NUCLEOTIDE SEQUENCE [LARGE SCALE GENOMIC DNA]</scope>
    <source>
        <strain evidence="5">SYSU_2023b</strain>
        <tissue evidence="5">Whole body</tissue>
    </source>
</reference>
<feature type="domain" description="HTH psq-type" evidence="4">
    <location>
        <begin position="44"/>
        <end position="96"/>
    </location>
</feature>
<accession>A0AAW1VGZ0</accession>
<dbReference type="InterPro" id="IPR009057">
    <property type="entry name" value="Homeodomain-like_sf"/>
</dbReference>
<proteinExistence type="predicted"/>
<dbReference type="GO" id="GO:0005634">
    <property type="term" value="C:nucleus"/>
    <property type="evidence" value="ECO:0007669"/>
    <property type="project" value="UniProtKB-SubCell"/>
</dbReference>
<name>A0AAW1VGZ0_9CUCU</name>
<dbReference type="EMBL" id="JARQZJ010000128">
    <property type="protein sequence ID" value="KAK9891494.1"/>
    <property type="molecule type" value="Genomic_DNA"/>
</dbReference>
<feature type="compositionally biased region" description="Basic and acidic residues" evidence="3">
    <location>
        <begin position="128"/>
        <end position="140"/>
    </location>
</feature>
<comment type="caution">
    <text evidence="5">The sequence shown here is derived from an EMBL/GenBank/DDBJ whole genome shotgun (WGS) entry which is preliminary data.</text>
</comment>
<evidence type="ECO:0000256" key="2">
    <source>
        <dbReference type="PROSITE-ProRule" id="PRU00320"/>
    </source>
</evidence>
<keyword evidence="2" id="KW-0539">Nucleus</keyword>
<evidence type="ECO:0000256" key="1">
    <source>
        <dbReference type="ARBA" id="ARBA00004123"/>
    </source>
</evidence>
<keyword evidence="6" id="KW-1185">Reference proteome</keyword>
<dbReference type="AlphaFoldDB" id="A0AAW1VGZ0"/>
<sequence length="197" mass="21573">MDQAAYAAAVQYNLQGAAEEVGASILKCFPASAVDDAIHQVEMPKKKRSVNPQSEENFIKALDAVRNGGIGFCKAARMYGVNNRTLWLEYKKRGYPNFRLSIKNRKTDPPGDGSAAMDENADCSQKTHASDDAVGERYEDAAGGPSEVAVNAPIGYFDKHVDFGQMIHRMNAAALMASQQQQQNAAHFQTINFEQIN</sequence>